<feature type="modified residue" description="4-aspartylphosphate" evidence="4">
    <location>
        <position position="61"/>
    </location>
</feature>
<protein>
    <recommendedName>
        <fullName evidence="2">histidine kinase</fullName>
        <ecNumber evidence="2">2.7.13.3</ecNumber>
    </recommendedName>
</protein>
<evidence type="ECO:0000256" key="1">
    <source>
        <dbReference type="ARBA" id="ARBA00000085"/>
    </source>
</evidence>
<dbReference type="SMART" id="SM00388">
    <property type="entry name" value="HisKA"/>
    <property type="match status" value="1"/>
</dbReference>
<dbReference type="InterPro" id="IPR001789">
    <property type="entry name" value="Sig_transdc_resp-reg_receiver"/>
</dbReference>
<evidence type="ECO:0000313" key="8">
    <source>
        <dbReference type="Proteomes" id="UP001225596"/>
    </source>
</evidence>
<feature type="domain" description="Response regulatory" evidence="6">
    <location>
        <begin position="8"/>
        <end position="129"/>
    </location>
</feature>
<dbReference type="InterPro" id="IPR005467">
    <property type="entry name" value="His_kinase_dom"/>
</dbReference>
<comment type="catalytic activity">
    <reaction evidence="1">
        <text>ATP + protein L-histidine = ADP + protein N-phospho-L-histidine.</text>
        <dbReference type="EC" id="2.7.13.3"/>
    </reaction>
</comment>
<dbReference type="Gene3D" id="3.40.50.2300">
    <property type="match status" value="2"/>
</dbReference>
<dbReference type="InterPro" id="IPR004358">
    <property type="entry name" value="Sig_transdc_His_kin-like_C"/>
</dbReference>
<dbReference type="Gene3D" id="3.30.565.10">
    <property type="entry name" value="Histidine kinase-like ATPase, C-terminal domain"/>
    <property type="match status" value="1"/>
</dbReference>
<name>A0ABU1BQ07_9BURK</name>
<dbReference type="PANTHER" id="PTHR43547:SF2">
    <property type="entry name" value="HYBRID SIGNAL TRANSDUCTION HISTIDINE KINASE C"/>
    <property type="match status" value="1"/>
</dbReference>
<sequence>MRKEEIPKILVVNDDAASLMALVGLLSSWEKEISFEVITAQSGEEALRQVLFHDFAAILLDVNMPGMDGFETAEAIHLRPRSAATPIIFVTAYLADEMHRLKGYQTGAVDYLFTPIIPQILKAKLAVFAGLAKNNLQLKQQAEALDKRTKELGAINAQLEFEINERKIAEHQNRTKDEFLAMLGHELRNPLNAINSAAMLLSLENMSAETVGQAKDVIQRQSRHLGHIVDDLLDLSRVMSGKVVLNKQPLEISKFVQDCLETLKLAGRTNSYKINIKAMPVWVDADPTRLEQIVVNLLDNAVKFTPEGGDISINIQVLGNEIELSISDSGIGMPSNLLSQVFDIFVQGERPSDRSQGGLGIGLSLVRQLTSLHGGTVTAHSEGVGKGSTFVLRLPEATQTANDSTPAEPTAFQDAYTVLLVEDNLDAREIMALLLESYGHKVLQASNGLDGIQMAKDYKPDIVLLDIGLPGIDGHEAAKRLKANMATNSIPLIALTGYGQENDRKRAIESGFNLHLVKPVHTNELIKAIDICVSNPVKA</sequence>
<gene>
    <name evidence="7" type="ORF">Q8A64_08940</name>
</gene>
<dbReference type="PRINTS" id="PR00344">
    <property type="entry name" value="BCTRLSENSOR"/>
</dbReference>
<evidence type="ECO:0000256" key="3">
    <source>
        <dbReference type="ARBA" id="ARBA00022553"/>
    </source>
</evidence>
<dbReference type="PANTHER" id="PTHR43547">
    <property type="entry name" value="TWO-COMPONENT HISTIDINE KINASE"/>
    <property type="match status" value="1"/>
</dbReference>
<dbReference type="InterPro" id="IPR003661">
    <property type="entry name" value="HisK_dim/P_dom"/>
</dbReference>
<evidence type="ECO:0000256" key="2">
    <source>
        <dbReference type="ARBA" id="ARBA00012438"/>
    </source>
</evidence>
<evidence type="ECO:0000259" key="6">
    <source>
        <dbReference type="PROSITE" id="PS50110"/>
    </source>
</evidence>
<dbReference type="InterPro" id="IPR011006">
    <property type="entry name" value="CheY-like_superfamily"/>
</dbReference>
<dbReference type="SUPFAM" id="SSF55874">
    <property type="entry name" value="ATPase domain of HSP90 chaperone/DNA topoisomerase II/histidine kinase"/>
    <property type="match status" value="1"/>
</dbReference>
<feature type="modified residue" description="4-aspartylphosphate" evidence="4">
    <location>
        <position position="466"/>
    </location>
</feature>
<evidence type="ECO:0000259" key="5">
    <source>
        <dbReference type="PROSITE" id="PS50109"/>
    </source>
</evidence>
<dbReference type="SMART" id="SM00387">
    <property type="entry name" value="HATPase_c"/>
    <property type="match status" value="1"/>
</dbReference>
<dbReference type="EC" id="2.7.13.3" evidence="2"/>
<dbReference type="PROSITE" id="PS50110">
    <property type="entry name" value="RESPONSE_REGULATORY"/>
    <property type="match status" value="2"/>
</dbReference>
<dbReference type="Pfam" id="PF02518">
    <property type="entry name" value="HATPase_c"/>
    <property type="match status" value="1"/>
</dbReference>
<dbReference type="Gene3D" id="1.10.287.130">
    <property type="match status" value="1"/>
</dbReference>
<dbReference type="Pfam" id="PF00072">
    <property type="entry name" value="Response_reg"/>
    <property type="match status" value="2"/>
</dbReference>
<dbReference type="PROSITE" id="PS50109">
    <property type="entry name" value="HIS_KIN"/>
    <property type="match status" value="1"/>
</dbReference>
<dbReference type="CDD" id="cd00082">
    <property type="entry name" value="HisKA"/>
    <property type="match status" value="1"/>
</dbReference>
<dbReference type="Proteomes" id="UP001225596">
    <property type="component" value="Unassembled WGS sequence"/>
</dbReference>
<dbReference type="RefSeq" id="WP_338436469.1">
    <property type="nucleotide sequence ID" value="NZ_JAUYVH010000004.1"/>
</dbReference>
<dbReference type="SUPFAM" id="SSF52172">
    <property type="entry name" value="CheY-like"/>
    <property type="match status" value="2"/>
</dbReference>
<dbReference type="SUPFAM" id="SSF47384">
    <property type="entry name" value="Homodimeric domain of signal transducing histidine kinase"/>
    <property type="match status" value="1"/>
</dbReference>
<dbReference type="CDD" id="cd17580">
    <property type="entry name" value="REC_2_DhkD-like"/>
    <property type="match status" value="1"/>
</dbReference>
<organism evidence="7 8">
    <name type="scientific">Keguizhuia sedimenti</name>
    <dbReference type="NCBI Taxonomy" id="3064264"/>
    <lineage>
        <taxon>Bacteria</taxon>
        <taxon>Pseudomonadati</taxon>
        <taxon>Pseudomonadota</taxon>
        <taxon>Betaproteobacteria</taxon>
        <taxon>Burkholderiales</taxon>
        <taxon>Oxalobacteraceae</taxon>
        <taxon>Keguizhuia</taxon>
    </lineage>
</organism>
<dbReference type="InterPro" id="IPR036890">
    <property type="entry name" value="HATPase_C_sf"/>
</dbReference>
<evidence type="ECO:0000256" key="4">
    <source>
        <dbReference type="PROSITE-ProRule" id="PRU00169"/>
    </source>
</evidence>
<accession>A0ABU1BQ07</accession>
<proteinExistence type="predicted"/>
<dbReference type="Pfam" id="PF00512">
    <property type="entry name" value="HisKA"/>
    <property type="match status" value="1"/>
</dbReference>
<keyword evidence="8" id="KW-1185">Reference proteome</keyword>
<dbReference type="InterPro" id="IPR036097">
    <property type="entry name" value="HisK_dim/P_sf"/>
</dbReference>
<keyword evidence="3 4" id="KW-0597">Phosphoprotein</keyword>
<dbReference type="InterPro" id="IPR003594">
    <property type="entry name" value="HATPase_dom"/>
</dbReference>
<feature type="domain" description="Response regulatory" evidence="6">
    <location>
        <begin position="417"/>
        <end position="533"/>
    </location>
</feature>
<comment type="caution">
    <text evidence="7">The sequence shown here is derived from an EMBL/GenBank/DDBJ whole genome shotgun (WGS) entry which is preliminary data.</text>
</comment>
<evidence type="ECO:0000313" key="7">
    <source>
        <dbReference type="EMBL" id="MDQ9170536.1"/>
    </source>
</evidence>
<dbReference type="EMBL" id="JAUYVH010000004">
    <property type="protein sequence ID" value="MDQ9170536.1"/>
    <property type="molecule type" value="Genomic_DNA"/>
</dbReference>
<feature type="domain" description="Histidine kinase" evidence="5">
    <location>
        <begin position="182"/>
        <end position="398"/>
    </location>
</feature>
<dbReference type="SMART" id="SM00448">
    <property type="entry name" value="REC"/>
    <property type="match status" value="2"/>
</dbReference>
<reference evidence="7 8" key="1">
    <citation type="submission" date="2023-08" db="EMBL/GenBank/DDBJ databases">
        <title>Oxalobacteraceae gen .nov., isolated from river sludge outside the plant.</title>
        <authorList>
            <person name="Zhao S.Y."/>
        </authorList>
    </citation>
    <scope>NUCLEOTIDE SEQUENCE [LARGE SCALE GENOMIC DNA]</scope>
    <source>
        <strain evidence="7 8">R-40</strain>
    </source>
</reference>